<dbReference type="RefSeq" id="WP_091968809.1">
    <property type="nucleotide sequence ID" value="NZ_FOGZ01000008.1"/>
</dbReference>
<dbReference type="SUPFAM" id="SSF51182">
    <property type="entry name" value="RmlC-like cupins"/>
    <property type="match status" value="1"/>
</dbReference>
<dbReference type="SUPFAM" id="SSF51735">
    <property type="entry name" value="NAD(P)-binding Rossmann-fold domains"/>
    <property type="match status" value="1"/>
</dbReference>
<comment type="function">
    <text evidence="5">Catalyzes the reduction of dTDP-6-deoxy-L-lyxo-4-hexulose to yield dTDP-L-rhamnose.</text>
</comment>
<feature type="active site" description="Proton donor" evidence="3">
    <location>
        <position position="134"/>
    </location>
</feature>
<comment type="similarity">
    <text evidence="2 5">Belongs to the dTDP-4-dehydrorhamnose reductase family.</text>
</comment>
<dbReference type="UniPathway" id="UPA00124"/>
<sequence>MTPQYSKPLSVTKTPIPGFLRIDLTVHGDNRGWFKENWQRAKMVELGLPDLGPVQNNISFNNEAGVTRGIHAEPWDKFISVATGRVFGAWVDLRQGPSFGAVYTCEIDPSVAVYVPQGVGNAYQTLEPNTAYSYLVNAHWSPAASYTFLNLADETVAIRWPIPLDQAILSDKDKGHPRLADVKPFVPAAPSGEQPRSGEPAAGRRVLVTGANGQLGRELMIQLPKAGFSVTGVGHGELDITDASAVKEFDWSQFDTIVNTAAWTDVDGAETLAGRRAAWAVNATGPANLAQAALEHRLTLVHISSEYVFDGTVSPHTEDEPLSPLGVYGQSKAAGDLAVAIVHDHYIVRTSWLIGDGKNFVATMAGLANRGISPKVVDDQIGRLTFTEDLAAGIIHLLTTRPQFGIYNITNEGEPMTWADIAKDVFAFNGQSAEQVTPVSTEVYFANRSCAPRPKSSVLDLTKITSTGLIPPDARERMREHLS</sequence>
<feature type="domain" description="RmlD-like substrate binding" evidence="7">
    <location>
        <begin position="205"/>
        <end position="480"/>
    </location>
</feature>
<feature type="site" description="Participates in a stacking interaction with the thymidine ring of dTDP-4-oxo-6-deoxyglucose" evidence="4">
    <location>
        <position position="140"/>
    </location>
</feature>
<dbReference type="PANTHER" id="PTHR10491:SF4">
    <property type="entry name" value="METHIONINE ADENOSYLTRANSFERASE 2 SUBUNIT BETA"/>
    <property type="match status" value="1"/>
</dbReference>
<dbReference type="OrthoDB" id="9803892at2"/>
<evidence type="ECO:0000259" key="7">
    <source>
        <dbReference type="Pfam" id="PF04321"/>
    </source>
</evidence>
<dbReference type="InterPro" id="IPR000888">
    <property type="entry name" value="RmlC-like"/>
</dbReference>
<evidence type="ECO:0000313" key="8">
    <source>
        <dbReference type="EMBL" id="SER74484.1"/>
    </source>
</evidence>
<dbReference type="Pfam" id="PF00908">
    <property type="entry name" value="dTDP_sugar_isom"/>
    <property type="match status" value="1"/>
</dbReference>
<keyword evidence="5" id="KW-0521">NADP</keyword>
<dbReference type="NCBIfam" id="TIGR01214">
    <property type="entry name" value="rmlD"/>
    <property type="match status" value="1"/>
</dbReference>
<dbReference type="InterPro" id="IPR005913">
    <property type="entry name" value="dTDP_dehydrorham_reduct"/>
</dbReference>
<evidence type="ECO:0000256" key="3">
    <source>
        <dbReference type="PIRSR" id="PIRSR600888-1"/>
    </source>
</evidence>
<dbReference type="GO" id="GO:0008831">
    <property type="term" value="F:dTDP-4-dehydrorhamnose reductase activity"/>
    <property type="evidence" value="ECO:0007669"/>
    <property type="project" value="UniProtKB-EC"/>
</dbReference>
<dbReference type="CDD" id="cd05254">
    <property type="entry name" value="dTDP_HR_like_SDR_e"/>
    <property type="match status" value="1"/>
</dbReference>
<dbReference type="STRING" id="64702.SAMN05443377_10871"/>
<dbReference type="EMBL" id="FOGZ01000008">
    <property type="protein sequence ID" value="SER74484.1"/>
    <property type="molecule type" value="Genomic_DNA"/>
</dbReference>
<proteinExistence type="inferred from homology"/>
<feature type="active site" description="Proton acceptor" evidence="3">
    <location>
        <position position="71"/>
    </location>
</feature>
<accession>A0A1H9RPC3</accession>
<dbReference type="Gene3D" id="2.60.120.10">
    <property type="entry name" value="Jelly Rolls"/>
    <property type="match status" value="1"/>
</dbReference>
<gene>
    <name evidence="8" type="ORF">SAMN05443377_10871</name>
</gene>
<keyword evidence="9" id="KW-1185">Reference proteome</keyword>
<dbReference type="InterPro" id="IPR029903">
    <property type="entry name" value="RmlD-like-bd"/>
</dbReference>
<reference evidence="8 9" key="1">
    <citation type="submission" date="2016-10" db="EMBL/GenBank/DDBJ databases">
        <authorList>
            <person name="de Groot N.N."/>
        </authorList>
    </citation>
    <scope>NUCLEOTIDE SEQUENCE [LARGE SCALE GENOMIC DNA]</scope>
    <source>
        <strain evidence="8 9">DSM 16859</strain>
    </source>
</reference>
<evidence type="ECO:0000256" key="2">
    <source>
        <dbReference type="ARBA" id="ARBA00010944"/>
    </source>
</evidence>
<dbReference type="Pfam" id="PF04321">
    <property type="entry name" value="RmlD_sub_bind"/>
    <property type="match status" value="1"/>
</dbReference>
<organism evidence="8 9">
    <name type="scientific">Propionibacterium cyclohexanicum</name>
    <dbReference type="NCBI Taxonomy" id="64702"/>
    <lineage>
        <taxon>Bacteria</taxon>
        <taxon>Bacillati</taxon>
        <taxon>Actinomycetota</taxon>
        <taxon>Actinomycetes</taxon>
        <taxon>Propionibacteriales</taxon>
        <taxon>Propionibacteriaceae</taxon>
        <taxon>Propionibacterium</taxon>
    </lineage>
</organism>
<dbReference type="GO" id="GO:0008830">
    <property type="term" value="F:dTDP-4-dehydrorhamnose 3,5-epimerase activity"/>
    <property type="evidence" value="ECO:0007669"/>
    <property type="project" value="InterPro"/>
</dbReference>
<name>A0A1H9RPC3_9ACTN</name>
<dbReference type="AlphaFoldDB" id="A0A1H9RPC3"/>
<evidence type="ECO:0000313" key="9">
    <source>
        <dbReference type="Proteomes" id="UP000198815"/>
    </source>
</evidence>
<comment type="similarity">
    <text evidence="1">Belongs to the dTDP-4-dehydrorhamnose 3,5-epimerase family.</text>
</comment>
<dbReference type="Gene3D" id="3.40.50.720">
    <property type="entry name" value="NAD(P)-binding Rossmann-like Domain"/>
    <property type="match status" value="1"/>
</dbReference>
<comment type="pathway">
    <text evidence="5">Carbohydrate biosynthesis; dTDP-L-rhamnose biosynthesis.</text>
</comment>
<dbReference type="Gene3D" id="3.90.25.10">
    <property type="entry name" value="UDP-galactose 4-epimerase, domain 1"/>
    <property type="match status" value="1"/>
</dbReference>
<evidence type="ECO:0000256" key="4">
    <source>
        <dbReference type="PIRSR" id="PIRSR600888-3"/>
    </source>
</evidence>
<dbReference type="GO" id="GO:0019305">
    <property type="term" value="P:dTDP-rhamnose biosynthetic process"/>
    <property type="evidence" value="ECO:0007669"/>
    <property type="project" value="UniProtKB-UniPathway"/>
</dbReference>
<evidence type="ECO:0000256" key="6">
    <source>
        <dbReference type="SAM" id="MobiDB-lite"/>
    </source>
</evidence>
<feature type="region of interest" description="Disordered" evidence="6">
    <location>
        <begin position="185"/>
        <end position="204"/>
    </location>
</feature>
<dbReference type="InterPro" id="IPR011051">
    <property type="entry name" value="RmlC_Cupin_sf"/>
</dbReference>
<evidence type="ECO:0000256" key="5">
    <source>
        <dbReference type="RuleBase" id="RU364082"/>
    </source>
</evidence>
<evidence type="ECO:0000256" key="1">
    <source>
        <dbReference type="ARBA" id="ARBA00010154"/>
    </source>
</evidence>
<protein>
    <recommendedName>
        <fullName evidence="5">dTDP-4-dehydrorhamnose reductase</fullName>
        <ecNumber evidence="5">1.1.1.133</ecNumber>
    </recommendedName>
</protein>
<dbReference type="PANTHER" id="PTHR10491">
    <property type="entry name" value="DTDP-4-DEHYDRORHAMNOSE REDUCTASE"/>
    <property type="match status" value="1"/>
</dbReference>
<dbReference type="EC" id="1.1.1.133" evidence="5"/>
<dbReference type="Proteomes" id="UP000198815">
    <property type="component" value="Unassembled WGS sequence"/>
</dbReference>
<dbReference type="InterPro" id="IPR014710">
    <property type="entry name" value="RmlC-like_jellyroll"/>
</dbReference>
<dbReference type="InterPro" id="IPR036291">
    <property type="entry name" value="NAD(P)-bd_dom_sf"/>
</dbReference>
<keyword evidence="5" id="KW-0560">Oxidoreductase</keyword>